<dbReference type="Gene3D" id="3.20.20.450">
    <property type="entry name" value="EAL domain"/>
    <property type="match status" value="1"/>
</dbReference>
<dbReference type="Proteomes" id="UP000246352">
    <property type="component" value="Unassembled WGS sequence"/>
</dbReference>
<feature type="transmembrane region" description="Helical" evidence="1">
    <location>
        <begin position="187"/>
        <end position="205"/>
    </location>
</feature>
<dbReference type="PANTHER" id="PTHR33121:SF70">
    <property type="entry name" value="SIGNALING PROTEIN YKOW"/>
    <property type="match status" value="1"/>
</dbReference>
<dbReference type="Pfam" id="PF00563">
    <property type="entry name" value="EAL"/>
    <property type="match status" value="1"/>
</dbReference>
<dbReference type="EMBL" id="QGTR01000004">
    <property type="protein sequence ID" value="PWV99122.1"/>
    <property type="molecule type" value="Genomic_DNA"/>
</dbReference>
<feature type="domain" description="EAL" evidence="2">
    <location>
        <begin position="212"/>
        <end position="466"/>
    </location>
</feature>
<feature type="transmembrane region" description="Helical" evidence="1">
    <location>
        <begin position="43"/>
        <end position="64"/>
    </location>
</feature>
<dbReference type="PANTHER" id="PTHR33121">
    <property type="entry name" value="CYCLIC DI-GMP PHOSPHODIESTERASE PDEF"/>
    <property type="match status" value="1"/>
</dbReference>
<dbReference type="InterPro" id="IPR035919">
    <property type="entry name" value="EAL_sf"/>
</dbReference>
<dbReference type="CDD" id="cd01948">
    <property type="entry name" value="EAL"/>
    <property type="match status" value="1"/>
</dbReference>
<evidence type="ECO:0000259" key="2">
    <source>
        <dbReference type="PROSITE" id="PS50883"/>
    </source>
</evidence>
<keyword evidence="1" id="KW-0472">Membrane</keyword>
<dbReference type="PROSITE" id="PS50883">
    <property type="entry name" value="EAL"/>
    <property type="match status" value="1"/>
</dbReference>
<feature type="transmembrane region" description="Helical" evidence="1">
    <location>
        <begin position="70"/>
        <end position="90"/>
    </location>
</feature>
<dbReference type="SUPFAM" id="SSF141868">
    <property type="entry name" value="EAL domain-like"/>
    <property type="match status" value="1"/>
</dbReference>
<feature type="transmembrane region" description="Helical" evidence="1">
    <location>
        <begin position="97"/>
        <end position="116"/>
    </location>
</feature>
<comment type="caution">
    <text evidence="3">The sequence shown here is derived from an EMBL/GenBank/DDBJ whole genome shotgun (WGS) entry which is preliminary data.</text>
</comment>
<dbReference type="AlphaFoldDB" id="A0A317PHR4"/>
<keyword evidence="4" id="KW-1185">Reference proteome</keyword>
<dbReference type="GO" id="GO:0071111">
    <property type="term" value="F:cyclic-guanylate-specific phosphodiesterase activity"/>
    <property type="evidence" value="ECO:0007669"/>
    <property type="project" value="InterPro"/>
</dbReference>
<proteinExistence type="predicted"/>
<keyword evidence="1" id="KW-1133">Transmembrane helix</keyword>
<dbReference type="SMART" id="SM00052">
    <property type="entry name" value="EAL"/>
    <property type="match status" value="1"/>
</dbReference>
<organism evidence="3 4">
    <name type="scientific">Hoeflea marina</name>
    <dbReference type="NCBI Taxonomy" id="274592"/>
    <lineage>
        <taxon>Bacteria</taxon>
        <taxon>Pseudomonadati</taxon>
        <taxon>Pseudomonadota</taxon>
        <taxon>Alphaproteobacteria</taxon>
        <taxon>Hyphomicrobiales</taxon>
        <taxon>Rhizobiaceae</taxon>
        <taxon>Hoeflea</taxon>
    </lineage>
</organism>
<sequence length="485" mass="52884">MPCSGWMQARLEVAAVTCEMNLAEPLSAPSTASPADRQSLRLIFAYETAAILILAVSLFWTAFFASRQQWPIAAADLLLAGLAAASWAMIRAGSLNSALIVSEVTLMIFTVCYALMFDEPSADIPRITHLYLLVIAMLGYINHLRRRSAFQLLVTAACLVGFIVLSSTTYAFPFARTIPDDIRAGGIWVNSILATAMLCGGIYAIQKEFTRPKGLMLDLSNAVRNRELRLHFQPQVDRTGQIIGAEALMRWQHPDRGLIPPNDFIPAAEAAGLMPLLGGWALAEACRTLSQWQDDPALARLTLAVNVSASQFQLEDFERTVLGTVRRHRIDPARLKLELTESVIVHALAPTVAKMNALRAIGITFALDDFGTGYSSLSYLRRLPVDQLKIDRSFVQESLESDRGGALVRSIVHLGIDLGFVVLAEGIETSAQHAFLLECGCHEFQGYHFGRPVDAAAFADHVRQAAAGGSPALLPAANDRTRRSA</sequence>
<evidence type="ECO:0000313" key="4">
    <source>
        <dbReference type="Proteomes" id="UP000246352"/>
    </source>
</evidence>
<reference evidence="3 4" key="1">
    <citation type="submission" date="2018-05" db="EMBL/GenBank/DDBJ databases">
        <title>Genomic Encyclopedia of Type Strains, Phase IV (KMG-IV): sequencing the most valuable type-strain genomes for metagenomic binning, comparative biology and taxonomic classification.</title>
        <authorList>
            <person name="Goeker M."/>
        </authorList>
    </citation>
    <scope>NUCLEOTIDE SEQUENCE [LARGE SCALE GENOMIC DNA]</scope>
    <source>
        <strain evidence="3 4">DSM 16791</strain>
    </source>
</reference>
<keyword evidence="1" id="KW-0812">Transmembrane</keyword>
<evidence type="ECO:0000313" key="3">
    <source>
        <dbReference type="EMBL" id="PWV99122.1"/>
    </source>
</evidence>
<accession>A0A317PHR4</accession>
<gene>
    <name evidence="3" type="ORF">DFR52_104414</name>
</gene>
<name>A0A317PHR4_9HYPH</name>
<protein>
    <submittedName>
        <fullName evidence="3">EAL domain-containing protein (Putative c-di-GMP-specific phosphodiesterase class I)</fullName>
    </submittedName>
</protein>
<evidence type="ECO:0000256" key="1">
    <source>
        <dbReference type="SAM" id="Phobius"/>
    </source>
</evidence>
<dbReference type="InterPro" id="IPR001633">
    <property type="entry name" value="EAL_dom"/>
</dbReference>
<dbReference type="InterPro" id="IPR050706">
    <property type="entry name" value="Cyclic-di-GMP_PDE-like"/>
</dbReference>
<feature type="transmembrane region" description="Helical" evidence="1">
    <location>
        <begin position="152"/>
        <end position="175"/>
    </location>
</feature>
<feature type="transmembrane region" description="Helical" evidence="1">
    <location>
        <begin position="128"/>
        <end position="145"/>
    </location>
</feature>